<name>A0A948TJH4_9LACO</name>
<dbReference type="InterPro" id="IPR006101">
    <property type="entry name" value="Glyco_hydro_2"/>
</dbReference>
<dbReference type="InterPro" id="IPR013783">
    <property type="entry name" value="Ig-like_fold"/>
</dbReference>
<accession>A0A948TJH4</accession>
<dbReference type="GO" id="GO:0004566">
    <property type="term" value="F:beta-glucuronidase activity"/>
    <property type="evidence" value="ECO:0007669"/>
    <property type="project" value="UniProtKB-EC"/>
</dbReference>
<feature type="domain" description="Glycoside hydrolase family 2 immunoglobulin-like beta-sandwich" evidence="6">
    <location>
        <begin position="177"/>
        <end position="274"/>
    </location>
</feature>
<evidence type="ECO:0000313" key="10">
    <source>
        <dbReference type="Proteomes" id="UP000777303"/>
    </source>
</evidence>
<dbReference type="InterPro" id="IPR006103">
    <property type="entry name" value="Glyco_hydro_2_cat"/>
</dbReference>
<dbReference type="FunFam" id="3.20.20.80:FF:000080">
    <property type="entry name" value="Beta-glucuronidase UidA"/>
    <property type="match status" value="1"/>
</dbReference>
<evidence type="ECO:0000256" key="3">
    <source>
        <dbReference type="ARBA" id="ARBA00016205"/>
    </source>
</evidence>
<dbReference type="InterPro" id="IPR008979">
    <property type="entry name" value="Galactose-bd-like_sf"/>
</dbReference>
<dbReference type="NCBIfam" id="NF007538">
    <property type="entry name" value="PRK10150.1"/>
    <property type="match status" value="1"/>
</dbReference>
<evidence type="ECO:0000256" key="1">
    <source>
        <dbReference type="ARBA" id="ARBA00007401"/>
    </source>
</evidence>
<dbReference type="Gene3D" id="2.60.40.10">
    <property type="entry name" value="Immunoglobulins"/>
    <property type="match status" value="1"/>
</dbReference>
<comment type="caution">
    <text evidence="9">The sequence shown here is derived from an EMBL/GenBank/DDBJ whole genome shotgun (WGS) entry which is preliminary data.</text>
</comment>
<keyword evidence="4 9" id="KW-0378">Hydrolase</keyword>
<evidence type="ECO:0000259" key="6">
    <source>
        <dbReference type="Pfam" id="PF00703"/>
    </source>
</evidence>
<dbReference type="Gene3D" id="3.20.20.80">
    <property type="entry name" value="Glycosidases"/>
    <property type="match status" value="1"/>
</dbReference>
<evidence type="ECO:0000256" key="2">
    <source>
        <dbReference type="ARBA" id="ARBA00012761"/>
    </source>
</evidence>
<dbReference type="Pfam" id="PF00703">
    <property type="entry name" value="Glyco_hydro_2"/>
    <property type="match status" value="1"/>
</dbReference>
<protein>
    <recommendedName>
        <fullName evidence="3">Beta-glucuronidase</fullName>
        <ecNumber evidence="2">3.2.1.31</ecNumber>
    </recommendedName>
</protein>
<evidence type="ECO:0000256" key="4">
    <source>
        <dbReference type="ARBA" id="ARBA00022801"/>
    </source>
</evidence>
<dbReference type="GO" id="GO:0005975">
    <property type="term" value="P:carbohydrate metabolic process"/>
    <property type="evidence" value="ECO:0007669"/>
    <property type="project" value="InterPro"/>
</dbReference>
<reference evidence="9" key="1">
    <citation type="journal article" date="2021" name="PeerJ">
        <title>Extensive microbial diversity within the chicken gut microbiome revealed by metagenomics and culture.</title>
        <authorList>
            <person name="Gilroy R."/>
            <person name="Ravi A."/>
            <person name="Getino M."/>
            <person name="Pursley I."/>
            <person name="Horton D.L."/>
            <person name="Alikhan N.F."/>
            <person name="Baker D."/>
            <person name="Gharbi K."/>
            <person name="Hall N."/>
            <person name="Watson M."/>
            <person name="Adriaenssens E.M."/>
            <person name="Foster-Nyarko E."/>
            <person name="Jarju S."/>
            <person name="Secka A."/>
            <person name="Antonio M."/>
            <person name="Oren A."/>
            <person name="Chaudhuri R.R."/>
            <person name="La Ragione R."/>
            <person name="Hildebrand F."/>
            <person name="Pallen M.J."/>
        </authorList>
    </citation>
    <scope>NUCLEOTIDE SEQUENCE</scope>
    <source>
        <strain evidence="9">F6-6636</strain>
    </source>
</reference>
<comment type="similarity">
    <text evidence="1">Belongs to the glycosyl hydrolase 2 family.</text>
</comment>
<dbReference type="InterPro" id="IPR036156">
    <property type="entry name" value="Beta-gal/glucu_dom_sf"/>
</dbReference>
<dbReference type="EC" id="3.2.1.31" evidence="2"/>
<dbReference type="Proteomes" id="UP000777303">
    <property type="component" value="Unassembled WGS sequence"/>
</dbReference>
<dbReference type="Gene3D" id="2.60.120.260">
    <property type="entry name" value="Galactose-binding domain-like"/>
    <property type="match status" value="1"/>
</dbReference>
<gene>
    <name evidence="9" type="primary">uidA</name>
    <name evidence="9" type="ORF">H9901_03545</name>
</gene>
<organism evidence="9 10">
    <name type="scientific">Candidatus Paralactobacillus gallistercoris</name>
    <dbReference type="NCBI Taxonomy" id="2838724"/>
    <lineage>
        <taxon>Bacteria</taxon>
        <taxon>Bacillati</taxon>
        <taxon>Bacillota</taxon>
        <taxon>Bacilli</taxon>
        <taxon>Lactobacillales</taxon>
        <taxon>Lactobacillaceae</taxon>
        <taxon>Lactobacillus</taxon>
    </lineage>
</organism>
<dbReference type="InterPro" id="IPR006102">
    <property type="entry name" value="Ig-like_GH2"/>
</dbReference>
<dbReference type="Pfam" id="PF02837">
    <property type="entry name" value="Glyco_hydro_2_N"/>
    <property type="match status" value="1"/>
</dbReference>
<evidence type="ECO:0000259" key="8">
    <source>
        <dbReference type="Pfam" id="PF02837"/>
    </source>
</evidence>
<evidence type="ECO:0000313" key="9">
    <source>
        <dbReference type="EMBL" id="MBU3851754.1"/>
    </source>
</evidence>
<feature type="domain" description="Glycosyl hydrolases family 2 sugar binding" evidence="8">
    <location>
        <begin position="13"/>
        <end position="173"/>
    </location>
</feature>
<dbReference type="InterPro" id="IPR006104">
    <property type="entry name" value="Glyco_hydro_2_N"/>
</dbReference>
<dbReference type="PANTHER" id="PTHR10066">
    <property type="entry name" value="BETA-GLUCURONIDASE"/>
    <property type="match status" value="1"/>
</dbReference>
<evidence type="ECO:0000256" key="5">
    <source>
        <dbReference type="ARBA" id="ARBA00023295"/>
    </source>
</evidence>
<sequence>MLYPQVNATRMVTSLDGFWQFQVADQKAIDLHQPLPAPLTMAVPASFNDQVVDQTLRNHDGYFWYETTFNISKLQKTQRNVLRFGSVTHSAVVYINGHEAGRHQGGFTPFEIELDDYIQVGKNDLKVQVSNLLDNTTLPSGELTQQAGQYHVTPRFDFYNYAGINRPVKIFTTNKQVHIDDVVVKYHTDLHQTNVLPDIKITGNYHHLTLQIIDEANNVVVQNNSASTTTIKPLLLADTHLWQPRHAYLYKLAVMIYDANDELLDTYEQTFGIRTVKIAHNQILVNDQPIYLKGFGRHEDFPVIGKGMNQAVINHDHNLMKWLNANAFRTSHYPYSEEEMQLADRDGLLVIDETPAVGLFVGFSASMAMGQGQVNTWQTLKTQAAHQQVIREMITRDQNHPAVLMWSIANEPASQQVGAHEYFAPLVQLTKQLDWQKLPVMAPKIMVATPDVDRIADLFDVIALNRYYGWYADFNDLTKAKQDLQNEIKAWHQKYPDKPIIFTEFGADTLSGMHSLAREPYSEEYQLDYYQMNLAVFDEFDYVVGELLWNFADFATPTGLIRINGNRKGIFTRDRQPKDIAYLLKKRWAHK</sequence>
<dbReference type="SUPFAM" id="SSF49303">
    <property type="entry name" value="beta-Galactosidase/glucuronidase domain"/>
    <property type="match status" value="1"/>
</dbReference>
<dbReference type="AlphaFoldDB" id="A0A948TJH4"/>
<dbReference type="GO" id="GO:0030246">
    <property type="term" value="F:carbohydrate binding"/>
    <property type="evidence" value="ECO:0007669"/>
    <property type="project" value="TreeGrafter"/>
</dbReference>
<feature type="domain" description="Glycoside hydrolase family 2 catalytic" evidence="7">
    <location>
        <begin position="276"/>
        <end position="589"/>
    </location>
</feature>
<dbReference type="InterPro" id="IPR017853">
    <property type="entry name" value="GH"/>
</dbReference>
<dbReference type="SUPFAM" id="SSF49785">
    <property type="entry name" value="Galactose-binding domain-like"/>
    <property type="match status" value="1"/>
</dbReference>
<keyword evidence="5 9" id="KW-0326">Glycosidase</keyword>
<dbReference type="EMBL" id="JAHLFS010000048">
    <property type="protein sequence ID" value="MBU3851754.1"/>
    <property type="molecule type" value="Genomic_DNA"/>
</dbReference>
<dbReference type="Pfam" id="PF02836">
    <property type="entry name" value="Glyco_hydro_2_C"/>
    <property type="match status" value="1"/>
</dbReference>
<dbReference type="SUPFAM" id="SSF51445">
    <property type="entry name" value="(Trans)glycosidases"/>
    <property type="match status" value="1"/>
</dbReference>
<proteinExistence type="inferred from homology"/>
<dbReference type="PRINTS" id="PR00132">
    <property type="entry name" value="GLHYDRLASE2"/>
</dbReference>
<reference evidence="9" key="2">
    <citation type="submission" date="2021-04" db="EMBL/GenBank/DDBJ databases">
        <authorList>
            <person name="Gilroy R."/>
        </authorList>
    </citation>
    <scope>NUCLEOTIDE SEQUENCE</scope>
    <source>
        <strain evidence="9">F6-6636</strain>
    </source>
</reference>
<dbReference type="PANTHER" id="PTHR10066:SF67">
    <property type="entry name" value="BETA-GLUCURONIDASE"/>
    <property type="match status" value="1"/>
</dbReference>
<dbReference type="GO" id="GO:0019391">
    <property type="term" value="P:glucuronoside catabolic process"/>
    <property type="evidence" value="ECO:0007669"/>
    <property type="project" value="TreeGrafter"/>
</dbReference>
<evidence type="ECO:0000259" key="7">
    <source>
        <dbReference type="Pfam" id="PF02836"/>
    </source>
</evidence>